<evidence type="ECO:0000256" key="5">
    <source>
        <dbReference type="ARBA" id="ARBA00022448"/>
    </source>
</evidence>
<evidence type="ECO:0000256" key="10">
    <source>
        <dbReference type="ARBA" id="ARBA00023136"/>
    </source>
</evidence>
<dbReference type="GO" id="GO:0005743">
    <property type="term" value="C:mitochondrial inner membrane"/>
    <property type="evidence" value="ECO:0007669"/>
    <property type="project" value="UniProtKB-SubCell"/>
</dbReference>
<keyword evidence="9" id="KW-0496">Mitochondrion</keyword>
<evidence type="ECO:0000256" key="6">
    <source>
        <dbReference type="ARBA" id="ARBA00022660"/>
    </source>
</evidence>
<feature type="domain" description="Complex 1 LYR protein" evidence="14">
    <location>
        <begin position="39"/>
        <end position="101"/>
    </location>
</feature>
<evidence type="ECO:0000256" key="11">
    <source>
        <dbReference type="ARBA" id="ARBA00030213"/>
    </source>
</evidence>
<comment type="subunit">
    <text evidence="3">Mammalian complex I is composed of 45 different subunits.</text>
</comment>
<reference evidence="15 16" key="1">
    <citation type="journal article" date="2019" name="PLoS Biol.">
        <title>Sex chromosomes control vertical transmission of feminizing Wolbachia symbionts in an isopod.</title>
        <authorList>
            <person name="Becking T."/>
            <person name="Chebbi M.A."/>
            <person name="Giraud I."/>
            <person name="Moumen B."/>
            <person name="Laverre T."/>
            <person name="Caubet Y."/>
            <person name="Peccoud J."/>
            <person name="Gilbert C."/>
            <person name="Cordaux R."/>
        </authorList>
    </citation>
    <scope>NUCLEOTIDE SEQUENCE [LARGE SCALE GENOMIC DNA]</scope>
    <source>
        <strain evidence="15">ANa2</strain>
        <tissue evidence="15">Whole body excluding digestive tract and cuticle</tissue>
    </source>
</reference>
<keyword evidence="5" id="KW-0813">Transport</keyword>
<dbReference type="InterPro" id="IPR016488">
    <property type="entry name" value="NADH_Ub_cplx-1_asu_su-6"/>
</dbReference>
<evidence type="ECO:0000256" key="13">
    <source>
        <dbReference type="ARBA" id="ARBA00046116"/>
    </source>
</evidence>
<comment type="caution">
    <text evidence="15">The sequence shown here is derived from an EMBL/GenBank/DDBJ whole genome shotgun (WGS) entry which is preliminary data.</text>
</comment>
<evidence type="ECO:0000313" key="16">
    <source>
        <dbReference type="Proteomes" id="UP000326759"/>
    </source>
</evidence>
<evidence type="ECO:0000259" key="14">
    <source>
        <dbReference type="Pfam" id="PF05347"/>
    </source>
</evidence>
<comment type="subcellular location">
    <subcellularLocation>
        <location evidence="1">Mitochondrion inner membrane</location>
        <topology evidence="1">Peripheral membrane protein</topology>
        <orientation evidence="1">Matrix side</orientation>
    </subcellularLocation>
</comment>
<evidence type="ECO:0000256" key="3">
    <source>
        <dbReference type="ARBA" id="ARBA00011790"/>
    </source>
</evidence>
<accession>A0A5N5T6C3</accession>
<comment type="function">
    <text evidence="13">Accessory subunit of the mitochondrial membrane respiratory chain NADH dehydrogenase (Complex I), that is believed to be not involved in catalysis. Required for proper complex I assembly. Complex I functions in the transfer of electrons from NADH to the respiratory chain. The immediate electron acceptor for the enzyme is believed to be ubiquinone.</text>
</comment>
<evidence type="ECO:0000256" key="9">
    <source>
        <dbReference type="ARBA" id="ARBA00023128"/>
    </source>
</evidence>
<dbReference type="PIRSF" id="PIRSF006643">
    <property type="entry name" value="NDUA6"/>
    <property type="match status" value="1"/>
</dbReference>
<protein>
    <recommendedName>
        <fullName evidence="4">NADH dehydrogenase [ubiquinone] 1 alpha subcomplex subunit 6</fullName>
    </recommendedName>
    <alternativeName>
        <fullName evidence="11">Complex I-B14</fullName>
    </alternativeName>
    <alternativeName>
        <fullName evidence="12">NADH-ubiquinone oxidoreductase B14 subunit</fullName>
    </alternativeName>
</protein>
<dbReference type="InterPro" id="IPR008011">
    <property type="entry name" value="Complex1_LYR_dom"/>
</dbReference>
<name>A0A5N5T6C3_9CRUS</name>
<dbReference type="InterPro" id="IPR045299">
    <property type="entry name" value="Complex1_LYR_NDUFA6_LYRM6"/>
</dbReference>
<dbReference type="GO" id="GO:0045271">
    <property type="term" value="C:respiratory chain complex I"/>
    <property type="evidence" value="ECO:0007669"/>
    <property type="project" value="InterPro"/>
</dbReference>
<sequence length="136" mass="16099">PDPNIKLSKMASSRGTTAIKSVSRQVRPVLSTNKAEAKRRVLNLYKSWYRQIPYILLDYHIPKTKEQCEAKLREKFEEHRNVEDIRVIDMLVVKGQMELQETVKIWKQKHGIMDFWRDTVEPKPQDFLSKFLDGQN</sequence>
<comment type="similarity">
    <text evidence="2">Belongs to the complex I LYR family.</text>
</comment>
<evidence type="ECO:0000256" key="7">
    <source>
        <dbReference type="ARBA" id="ARBA00022792"/>
    </source>
</evidence>
<dbReference type="AlphaFoldDB" id="A0A5N5T6C3"/>
<keyword evidence="10" id="KW-0472">Membrane</keyword>
<keyword evidence="15" id="KW-0830">Ubiquinone</keyword>
<dbReference type="GO" id="GO:0006979">
    <property type="term" value="P:response to oxidative stress"/>
    <property type="evidence" value="ECO:0007669"/>
    <property type="project" value="TreeGrafter"/>
</dbReference>
<evidence type="ECO:0000313" key="15">
    <source>
        <dbReference type="EMBL" id="KAB7501709.1"/>
    </source>
</evidence>
<dbReference type="PANTHER" id="PTHR12964">
    <property type="entry name" value="NADH-UBIQUINONE OXIDOREDUCTASE B14 SUBUNIT"/>
    <property type="match status" value="1"/>
</dbReference>
<keyword evidence="7" id="KW-0999">Mitochondrion inner membrane</keyword>
<evidence type="ECO:0000256" key="12">
    <source>
        <dbReference type="ARBA" id="ARBA00032352"/>
    </source>
</evidence>
<dbReference type="OrthoDB" id="14535at2759"/>
<evidence type="ECO:0000256" key="8">
    <source>
        <dbReference type="ARBA" id="ARBA00022982"/>
    </source>
</evidence>
<keyword evidence="6" id="KW-0679">Respiratory chain</keyword>
<evidence type="ECO:0000256" key="4">
    <source>
        <dbReference type="ARBA" id="ARBA00016386"/>
    </source>
</evidence>
<dbReference type="CDD" id="cd20266">
    <property type="entry name" value="Complex1_LYR_NDUFA6_LYRM6"/>
    <property type="match status" value="1"/>
</dbReference>
<gene>
    <name evidence="15" type="primary">NDUFA6</name>
    <name evidence="15" type="ORF">Anas_07781</name>
</gene>
<dbReference type="Pfam" id="PF05347">
    <property type="entry name" value="Complex1_LYR"/>
    <property type="match status" value="1"/>
</dbReference>
<dbReference type="PANTHER" id="PTHR12964:SF0">
    <property type="entry name" value="NADH DEHYDROGENASE [UBIQUINONE] 1 ALPHA SUBCOMPLEX SUBUNIT 6"/>
    <property type="match status" value="1"/>
</dbReference>
<evidence type="ECO:0000256" key="2">
    <source>
        <dbReference type="ARBA" id="ARBA00009508"/>
    </source>
</evidence>
<keyword evidence="16" id="KW-1185">Reference proteome</keyword>
<evidence type="ECO:0000256" key="1">
    <source>
        <dbReference type="ARBA" id="ARBA00004443"/>
    </source>
</evidence>
<keyword evidence="8" id="KW-0249">Electron transport</keyword>
<dbReference type="EMBL" id="SEYY01009776">
    <property type="protein sequence ID" value="KAB7501709.1"/>
    <property type="molecule type" value="Genomic_DNA"/>
</dbReference>
<proteinExistence type="inferred from homology"/>
<organism evidence="15 16">
    <name type="scientific">Armadillidium nasatum</name>
    <dbReference type="NCBI Taxonomy" id="96803"/>
    <lineage>
        <taxon>Eukaryota</taxon>
        <taxon>Metazoa</taxon>
        <taxon>Ecdysozoa</taxon>
        <taxon>Arthropoda</taxon>
        <taxon>Crustacea</taxon>
        <taxon>Multicrustacea</taxon>
        <taxon>Malacostraca</taxon>
        <taxon>Eumalacostraca</taxon>
        <taxon>Peracarida</taxon>
        <taxon>Isopoda</taxon>
        <taxon>Oniscidea</taxon>
        <taxon>Crinocheta</taxon>
        <taxon>Armadillidiidae</taxon>
        <taxon>Armadillidium</taxon>
    </lineage>
</organism>
<feature type="non-terminal residue" evidence="15">
    <location>
        <position position="1"/>
    </location>
</feature>
<dbReference type="Proteomes" id="UP000326759">
    <property type="component" value="Unassembled WGS sequence"/>
</dbReference>